<gene>
    <name evidence="2" type="ORF">D0Y65_023646</name>
</gene>
<feature type="compositionally biased region" description="Acidic residues" evidence="1">
    <location>
        <begin position="41"/>
        <end position="51"/>
    </location>
</feature>
<organism evidence="2 3">
    <name type="scientific">Glycine soja</name>
    <name type="common">Wild soybean</name>
    <dbReference type="NCBI Taxonomy" id="3848"/>
    <lineage>
        <taxon>Eukaryota</taxon>
        <taxon>Viridiplantae</taxon>
        <taxon>Streptophyta</taxon>
        <taxon>Embryophyta</taxon>
        <taxon>Tracheophyta</taxon>
        <taxon>Spermatophyta</taxon>
        <taxon>Magnoliopsida</taxon>
        <taxon>eudicotyledons</taxon>
        <taxon>Gunneridae</taxon>
        <taxon>Pentapetalae</taxon>
        <taxon>rosids</taxon>
        <taxon>fabids</taxon>
        <taxon>Fabales</taxon>
        <taxon>Fabaceae</taxon>
        <taxon>Papilionoideae</taxon>
        <taxon>50 kb inversion clade</taxon>
        <taxon>NPAAA clade</taxon>
        <taxon>indigoferoid/millettioid clade</taxon>
        <taxon>Phaseoleae</taxon>
        <taxon>Glycine</taxon>
        <taxon>Glycine subgen. Soja</taxon>
    </lineage>
</organism>
<evidence type="ECO:0000313" key="2">
    <source>
        <dbReference type="EMBL" id="RZB91316.1"/>
    </source>
</evidence>
<keyword evidence="2" id="KW-0808">Transferase</keyword>
<dbReference type="GO" id="GO:0032259">
    <property type="term" value="P:methylation"/>
    <property type="evidence" value="ECO:0007669"/>
    <property type="project" value="UniProtKB-KW"/>
</dbReference>
<feature type="compositionally biased region" description="Polar residues" evidence="1">
    <location>
        <begin position="1"/>
        <end position="22"/>
    </location>
</feature>
<keyword evidence="3" id="KW-1185">Reference proteome</keyword>
<reference evidence="2 3" key="1">
    <citation type="submission" date="2018-09" db="EMBL/GenBank/DDBJ databases">
        <title>A high-quality reference genome of wild soybean provides a powerful tool to mine soybean genomes.</title>
        <authorList>
            <person name="Xie M."/>
            <person name="Chung C.Y.L."/>
            <person name="Li M.-W."/>
            <person name="Wong F.-L."/>
            <person name="Chan T.-F."/>
            <person name="Lam H.-M."/>
        </authorList>
    </citation>
    <scope>NUCLEOTIDE SEQUENCE [LARGE SCALE GENOMIC DNA]</scope>
    <source>
        <strain evidence="3">cv. W05</strain>
        <tissue evidence="2">Hypocotyl of etiolated seedlings</tissue>
    </source>
</reference>
<accession>A0A445IYX9</accession>
<comment type="caution">
    <text evidence="2">The sequence shown here is derived from an EMBL/GenBank/DDBJ whole genome shotgun (WGS) entry which is preliminary data.</text>
</comment>
<dbReference type="GO" id="GO:0008168">
    <property type="term" value="F:methyltransferase activity"/>
    <property type="evidence" value="ECO:0007669"/>
    <property type="project" value="UniProtKB-KW"/>
</dbReference>
<dbReference type="EMBL" id="QZWG01000009">
    <property type="protein sequence ID" value="RZB91316.1"/>
    <property type="molecule type" value="Genomic_DNA"/>
</dbReference>
<keyword evidence="2" id="KW-0489">Methyltransferase</keyword>
<dbReference type="AlphaFoldDB" id="A0A445IYX9"/>
<name>A0A445IYX9_GLYSO</name>
<evidence type="ECO:0000256" key="1">
    <source>
        <dbReference type="SAM" id="MobiDB-lite"/>
    </source>
</evidence>
<dbReference type="Proteomes" id="UP000289340">
    <property type="component" value="Chromosome 9"/>
</dbReference>
<feature type="region of interest" description="Disordered" evidence="1">
    <location>
        <begin position="1"/>
        <end position="51"/>
    </location>
</feature>
<evidence type="ECO:0000313" key="3">
    <source>
        <dbReference type="Proteomes" id="UP000289340"/>
    </source>
</evidence>
<sequence>MDLSHPQSNLSLKFSSSHTSLPPHSDPPVPLQLMEQQMENDNLDVESDDDEDKEVEEFHILGHSMCLKRQRDCDSSSSSSAAMKVSVEPDLDARKVAVRAWGCQPLYIGVVDDDHAMPMDMVIVGDERGSFDFVHKSGNDSRIICSKKGNIEDLALVFAQNRDRSLGEGTKLSTHSCYSRIKWRLLNEVWVGRKALEGHRDMERFHDLLSQGNLHDMGFQGDRLTWRKEELGVKLDRCLINMNCRLKLQEATLDMGFQGLGDMALGTHLGLGISITSQIRTKCLYKRDHNTKYFHGVIVVRRRRNKYDMLKDGNGNLVIDQEVLWNGEALDEFSQPGELDKETLSPYLFVL</sequence>
<protein>
    <submittedName>
        <fullName evidence="2">Serine hydroxymethyltransferase 7</fullName>
    </submittedName>
</protein>
<proteinExistence type="predicted"/>